<dbReference type="AlphaFoldDB" id="A0A059C0P7"/>
<evidence type="ECO:0008006" key="5">
    <source>
        <dbReference type="Google" id="ProtNLM"/>
    </source>
</evidence>
<keyword evidence="3" id="KW-0341">Growth regulation</keyword>
<name>A0A059C0P7_EUCGR</name>
<organism evidence="4">
    <name type="scientific">Eucalyptus grandis</name>
    <name type="common">Flooded gum</name>
    <dbReference type="NCBI Taxonomy" id="71139"/>
    <lineage>
        <taxon>Eukaryota</taxon>
        <taxon>Viridiplantae</taxon>
        <taxon>Streptophyta</taxon>
        <taxon>Embryophyta</taxon>
        <taxon>Tracheophyta</taxon>
        <taxon>Spermatophyta</taxon>
        <taxon>Magnoliopsida</taxon>
        <taxon>eudicotyledons</taxon>
        <taxon>Gunneridae</taxon>
        <taxon>Pentapetalae</taxon>
        <taxon>rosids</taxon>
        <taxon>malvids</taxon>
        <taxon>Myrtales</taxon>
        <taxon>Myrtaceae</taxon>
        <taxon>Myrtoideae</taxon>
        <taxon>Eucalypteae</taxon>
        <taxon>Eucalyptus</taxon>
    </lineage>
</organism>
<dbReference type="FunCoup" id="A0A059C0P7">
    <property type="interactions" value="43"/>
</dbReference>
<evidence type="ECO:0000313" key="4">
    <source>
        <dbReference type="EMBL" id="KCW71796.1"/>
    </source>
</evidence>
<dbReference type="STRING" id="71139.A0A059C0P7"/>
<dbReference type="GO" id="GO:0009733">
    <property type="term" value="P:response to auxin"/>
    <property type="evidence" value="ECO:0007669"/>
    <property type="project" value="InterPro"/>
</dbReference>
<dbReference type="OMA" id="MDCIILP"/>
<dbReference type="PANTHER" id="PTHR35296">
    <property type="entry name" value="EXPRESSED PROTEIN"/>
    <property type="match status" value="1"/>
</dbReference>
<dbReference type="Gramene" id="KCW71796">
    <property type="protein sequence ID" value="KCW71796"/>
    <property type="gene ID" value="EUGRSUZ_E00285"/>
</dbReference>
<reference evidence="4" key="1">
    <citation type="submission" date="2013-07" db="EMBL/GenBank/DDBJ databases">
        <title>The genome of Eucalyptus grandis.</title>
        <authorList>
            <person name="Schmutz J."/>
            <person name="Hayes R."/>
            <person name="Myburg A."/>
            <person name="Tuskan G."/>
            <person name="Grattapaglia D."/>
            <person name="Rokhsar D.S."/>
        </authorList>
    </citation>
    <scope>NUCLEOTIDE SEQUENCE</scope>
    <source>
        <tissue evidence="4">Leaf extractions</tissue>
    </source>
</reference>
<dbReference type="InParanoid" id="A0A059C0P7"/>
<dbReference type="InterPro" id="IPR003676">
    <property type="entry name" value="SAUR_fam"/>
</dbReference>
<dbReference type="EMBL" id="KK198757">
    <property type="protein sequence ID" value="KCW71796.1"/>
    <property type="molecule type" value="Genomic_DNA"/>
</dbReference>
<evidence type="ECO:0000256" key="3">
    <source>
        <dbReference type="ARBA" id="ARBA00022604"/>
    </source>
</evidence>
<evidence type="ECO:0000256" key="2">
    <source>
        <dbReference type="ARBA" id="ARBA00022473"/>
    </source>
</evidence>
<evidence type="ECO:0000256" key="1">
    <source>
        <dbReference type="ARBA" id="ARBA00006974"/>
    </source>
</evidence>
<sequence>MDCLVRPVALLSRRCSGSRLRYRQLVEDGLGEPDGPVTVVVGKERREFLVDAYVLEENPFRVLIDAVTRKEGGRGSDARKRRERRERVIFIDVDAILFEHMLWLMHNDWPSLFQLNVEEIIDFYAQEN</sequence>
<accession>A0A059C0P7</accession>
<dbReference type="PANTHER" id="PTHR35296:SF3">
    <property type="entry name" value="EXPRESSED PROTEIN"/>
    <property type="match status" value="1"/>
</dbReference>
<proteinExistence type="inferred from homology"/>
<protein>
    <recommendedName>
        <fullName evidence="5">Auxin-responsive protein</fullName>
    </recommendedName>
</protein>
<dbReference type="eggNOG" id="ENOG502S3Z6">
    <property type="taxonomic scope" value="Eukaryota"/>
</dbReference>
<gene>
    <name evidence="4" type="ORF">EUGRSUZ_E00285</name>
</gene>
<keyword evidence="2" id="KW-0217">Developmental protein</keyword>
<comment type="similarity">
    <text evidence="1">Belongs to the ARG7 family.</text>
</comment>